<evidence type="ECO:0000313" key="2">
    <source>
        <dbReference type="EMBL" id="RSH78662.1"/>
    </source>
</evidence>
<keyword evidence="1" id="KW-0472">Membrane</keyword>
<keyword evidence="1" id="KW-0812">Transmembrane</keyword>
<feature type="transmembrane region" description="Helical" evidence="1">
    <location>
        <begin position="390"/>
        <end position="410"/>
    </location>
</feature>
<dbReference type="Proteomes" id="UP000279236">
    <property type="component" value="Unassembled WGS sequence"/>
</dbReference>
<dbReference type="OrthoDB" id="3364069at2759"/>
<organism evidence="2 3">
    <name type="scientific">Apiotrichum porosum</name>
    <dbReference type="NCBI Taxonomy" id="105984"/>
    <lineage>
        <taxon>Eukaryota</taxon>
        <taxon>Fungi</taxon>
        <taxon>Dikarya</taxon>
        <taxon>Basidiomycota</taxon>
        <taxon>Agaricomycotina</taxon>
        <taxon>Tremellomycetes</taxon>
        <taxon>Trichosporonales</taxon>
        <taxon>Trichosporonaceae</taxon>
        <taxon>Apiotrichum</taxon>
    </lineage>
</organism>
<dbReference type="RefSeq" id="XP_028473809.1">
    <property type="nucleotide sequence ID" value="XM_028618131.1"/>
</dbReference>
<dbReference type="EMBL" id="RSCE01000012">
    <property type="protein sequence ID" value="RSH78662.1"/>
    <property type="molecule type" value="Genomic_DNA"/>
</dbReference>
<feature type="transmembrane region" description="Helical" evidence="1">
    <location>
        <begin position="308"/>
        <end position="330"/>
    </location>
</feature>
<accession>A0A427XIN7</accession>
<dbReference type="GeneID" id="39586934"/>
<evidence type="ECO:0000313" key="3">
    <source>
        <dbReference type="Proteomes" id="UP000279236"/>
    </source>
</evidence>
<proteinExistence type="predicted"/>
<evidence type="ECO:0000256" key="1">
    <source>
        <dbReference type="SAM" id="Phobius"/>
    </source>
</evidence>
<sequence>MAAHVTVAVAAADPGSPREQHLQLHLDHHNHNHHNASYGATTSHSQQPTVHILEPLPDGTNGYDYDEEDDCDDIQDPLLEGKLSWVWLSRLYLLVPVVTALCFASLVALVTYGWPPSKDERKEGQSYPHPFFWQAFLVGLFASFTVQSFRVPMFVATSWLHLSATWTVFLSTVFHAILHEAVRLVSVPLVKPSPTSGFHSSFWLGLGWGLAETAWGIVQGWEQLSLYEDVLKGPQEIAGWADIEGDSGLTTVPEEAPLIAEDDDDDDRDDEIAELERRVEVLERFRARRELEDVMGIPFPLIPFPLHMLWRIDTLLLNLGLTLILSAFWLDPEPIYHHGVGHIGHPLPSREWPPARPNPEPSPYLGVAWCLVALLHIISALVWKVVGRVGVGAVTWGGLIVALGTVFAGLGEWGGLV</sequence>
<dbReference type="STRING" id="105984.A0A427XIN7"/>
<reference evidence="2 3" key="1">
    <citation type="submission" date="2018-11" db="EMBL/GenBank/DDBJ databases">
        <title>Genome sequence of Apiotrichum porosum DSM 27194.</title>
        <authorList>
            <person name="Aliyu H."/>
            <person name="Gorte O."/>
            <person name="Ochsenreither K."/>
        </authorList>
    </citation>
    <scope>NUCLEOTIDE SEQUENCE [LARGE SCALE GENOMIC DNA]</scope>
    <source>
        <strain evidence="2 3">DSM 27194</strain>
    </source>
</reference>
<name>A0A427XIN7_9TREE</name>
<gene>
    <name evidence="2" type="ORF">EHS24_002391</name>
</gene>
<dbReference type="AlphaFoldDB" id="A0A427XIN7"/>
<keyword evidence="1" id="KW-1133">Transmembrane helix</keyword>
<feature type="transmembrane region" description="Helical" evidence="1">
    <location>
        <begin position="364"/>
        <end position="383"/>
    </location>
</feature>
<keyword evidence="3" id="KW-1185">Reference proteome</keyword>
<feature type="transmembrane region" description="Helical" evidence="1">
    <location>
        <begin position="91"/>
        <end position="111"/>
    </location>
</feature>
<comment type="caution">
    <text evidence="2">The sequence shown here is derived from an EMBL/GenBank/DDBJ whole genome shotgun (WGS) entry which is preliminary data.</text>
</comment>
<feature type="transmembrane region" description="Helical" evidence="1">
    <location>
        <begin position="131"/>
        <end position="147"/>
    </location>
</feature>
<protein>
    <submittedName>
        <fullName evidence="2">Uncharacterized protein</fullName>
    </submittedName>
</protein>